<keyword evidence="2" id="KW-1185">Reference proteome</keyword>
<comment type="caution">
    <text evidence="1">The sequence shown here is derived from an EMBL/GenBank/DDBJ whole genome shotgun (WGS) entry which is preliminary data.</text>
</comment>
<evidence type="ECO:0000313" key="1">
    <source>
        <dbReference type="EMBL" id="POO01395.1"/>
    </source>
</evidence>
<evidence type="ECO:0000313" key="2">
    <source>
        <dbReference type="Proteomes" id="UP000237000"/>
    </source>
</evidence>
<proteinExistence type="predicted"/>
<gene>
    <name evidence="1" type="ORF">TorRG33x02_027020</name>
</gene>
<dbReference type="AlphaFoldDB" id="A0A2P5FUD1"/>
<sequence length="57" mass="5878">MAPVTKTSKWPKMVFSGDVALGGDRGWAARLPGGVGGARWRLGWLDGGRGGDCSSST</sequence>
<protein>
    <submittedName>
        <fullName evidence="1">Uncharacterized protein</fullName>
    </submittedName>
</protein>
<name>A0A2P5FUD1_TREOI</name>
<dbReference type="Proteomes" id="UP000237000">
    <property type="component" value="Unassembled WGS sequence"/>
</dbReference>
<dbReference type="EMBL" id="JXTC01000008">
    <property type="protein sequence ID" value="POO01395.1"/>
    <property type="molecule type" value="Genomic_DNA"/>
</dbReference>
<dbReference type="InParanoid" id="A0A2P5FUD1"/>
<reference evidence="2" key="1">
    <citation type="submission" date="2016-06" db="EMBL/GenBank/DDBJ databases">
        <title>Parallel loss of symbiosis genes in relatives of nitrogen-fixing non-legume Parasponia.</title>
        <authorList>
            <person name="Van Velzen R."/>
            <person name="Holmer R."/>
            <person name="Bu F."/>
            <person name="Rutten L."/>
            <person name="Van Zeijl A."/>
            <person name="Liu W."/>
            <person name="Santuari L."/>
            <person name="Cao Q."/>
            <person name="Sharma T."/>
            <person name="Shen D."/>
            <person name="Roswanjaya Y."/>
            <person name="Wardhani T."/>
            <person name="Kalhor M.S."/>
            <person name="Jansen J."/>
            <person name="Van den Hoogen J."/>
            <person name="Gungor B."/>
            <person name="Hartog M."/>
            <person name="Hontelez J."/>
            <person name="Verver J."/>
            <person name="Yang W.-C."/>
            <person name="Schijlen E."/>
            <person name="Repin R."/>
            <person name="Schilthuizen M."/>
            <person name="Schranz E."/>
            <person name="Heidstra R."/>
            <person name="Miyata K."/>
            <person name="Fedorova E."/>
            <person name="Kohlen W."/>
            <person name="Bisseling T."/>
            <person name="Smit S."/>
            <person name="Geurts R."/>
        </authorList>
    </citation>
    <scope>NUCLEOTIDE SEQUENCE [LARGE SCALE GENOMIC DNA]</scope>
    <source>
        <strain evidence="2">cv. RG33-2</strain>
    </source>
</reference>
<organism evidence="1 2">
    <name type="scientific">Trema orientale</name>
    <name type="common">Charcoal tree</name>
    <name type="synonym">Celtis orientalis</name>
    <dbReference type="NCBI Taxonomy" id="63057"/>
    <lineage>
        <taxon>Eukaryota</taxon>
        <taxon>Viridiplantae</taxon>
        <taxon>Streptophyta</taxon>
        <taxon>Embryophyta</taxon>
        <taxon>Tracheophyta</taxon>
        <taxon>Spermatophyta</taxon>
        <taxon>Magnoliopsida</taxon>
        <taxon>eudicotyledons</taxon>
        <taxon>Gunneridae</taxon>
        <taxon>Pentapetalae</taxon>
        <taxon>rosids</taxon>
        <taxon>fabids</taxon>
        <taxon>Rosales</taxon>
        <taxon>Cannabaceae</taxon>
        <taxon>Trema</taxon>
    </lineage>
</organism>
<accession>A0A2P5FUD1</accession>
<feature type="non-terminal residue" evidence="1">
    <location>
        <position position="57"/>
    </location>
</feature>